<accession>A0ACC0LRC5</accession>
<protein>
    <submittedName>
        <fullName evidence="1">Uncharacterized protein</fullName>
    </submittedName>
</protein>
<organism evidence="1 2">
    <name type="scientific">Rhododendron molle</name>
    <name type="common">Chinese azalea</name>
    <name type="synonym">Azalea mollis</name>
    <dbReference type="NCBI Taxonomy" id="49168"/>
    <lineage>
        <taxon>Eukaryota</taxon>
        <taxon>Viridiplantae</taxon>
        <taxon>Streptophyta</taxon>
        <taxon>Embryophyta</taxon>
        <taxon>Tracheophyta</taxon>
        <taxon>Spermatophyta</taxon>
        <taxon>Magnoliopsida</taxon>
        <taxon>eudicotyledons</taxon>
        <taxon>Gunneridae</taxon>
        <taxon>Pentapetalae</taxon>
        <taxon>asterids</taxon>
        <taxon>Ericales</taxon>
        <taxon>Ericaceae</taxon>
        <taxon>Ericoideae</taxon>
        <taxon>Rhodoreae</taxon>
        <taxon>Rhododendron</taxon>
    </lineage>
</organism>
<name>A0ACC0LRC5_RHOML</name>
<evidence type="ECO:0000313" key="2">
    <source>
        <dbReference type="Proteomes" id="UP001062846"/>
    </source>
</evidence>
<dbReference type="EMBL" id="CM046398">
    <property type="protein sequence ID" value="KAI8530889.1"/>
    <property type="molecule type" value="Genomic_DNA"/>
</dbReference>
<reference evidence="1" key="1">
    <citation type="submission" date="2022-02" db="EMBL/GenBank/DDBJ databases">
        <title>Plant Genome Project.</title>
        <authorList>
            <person name="Zhang R.-G."/>
        </authorList>
    </citation>
    <scope>NUCLEOTIDE SEQUENCE</scope>
    <source>
        <strain evidence="1">AT1</strain>
    </source>
</reference>
<gene>
    <name evidence="1" type="ORF">RHMOL_Rhmol11G0095100</name>
</gene>
<sequence length="50" mass="5918">MRPILVTGWGKMLPGHTLNKSFPFSFHDQNAHTHREEEEREERPTPSFQL</sequence>
<evidence type="ECO:0000313" key="1">
    <source>
        <dbReference type="EMBL" id="KAI8530889.1"/>
    </source>
</evidence>
<keyword evidence="2" id="KW-1185">Reference proteome</keyword>
<dbReference type="Proteomes" id="UP001062846">
    <property type="component" value="Chromosome 11"/>
</dbReference>
<proteinExistence type="predicted"/>
<comment type="caution">
    <text evidence="1">The sequence shown here is derived from an EMBL/GenBank/DDBJ whole genome shotgun (WGS) entry which is preliminary data.</text>
</comment>